<evidence type="ECO:0000256" key="4">
    <source>
        <dbReference type="ARBA" id="ARBA00022475"/>
    </source>
</evidence>
<dbReference type="Gene3D" id="3.30.565.10">
    <property type="entry name" value="Histidine kinase-like ATPase, C-terminal domain"/>
    <property type="match status" value="1"/>
</dbReference>
<comment type="catalytic activity">
    <reaction evidence="1">
        <text>ATP + protein L-histidine = ADP + protein N-phospho-L-histidine.</text>
        <dbReference type="EC" id="2.7.13.3"/>
    </reaction>
</comment>
<evidence type="ECO:0000256" key="12">
    <source>
        <dbReference type="ARBA" id="ARBA00023012"/>
    </source>
</evidence>
<comment type="subcellular location">
    <subcellularLocation>
        <location evidence="2">Cell membrane</location>
        <topology evidence="2">Multi-pass membrane protein</topology>
    </subcellularLocation>
</comment>
<dbReference type="Gene3D" id="6.10.340.10">
    <property type="match status" value="1"/>
</dbReference>
<keyword evidence="7 14" id="KW-0812">Transmembrane</keyword>
<accession>A0A1H6K713</accession>
<dbReference type="EC" id="2.7.13.3" evidence="3"/>
<keyword evidence="5" id="KW-0597">Phosphoprotein</keyword>
<keyword evidence="6" id="KW-0808">Transferase</keyword>
<feature type="coiled-coil region" evidence="13">
    <location>
        <begin position="239"/>
        <end position="273"/>
    </location>
</feature>
<dbReference type="PANTHER" id="PTHR43065:SF10">
    <property type="entry name" value="PEROXIDE STRESS-ACTIVATED HISTIDINE KINASE MAK3"/>
    <property type="match status" value="1"/>
</dbReference>
<reference evidence="18" key="1">
    <citation type="submission" date="2016-10" db="EMBL/GenBank/DDBJ databases">
        <authorList>
            <person name="Varghese N."/>
            <person name="Submissions S."/>
        </authorList>
    </citation>
    <scope>NUCLEOTIDE SEQUENCE [LARGE SCALE GENOMIC DNA]</scope>
    <source>
        <strain evidence="18">DSM 17616</strain>
    </source>
</reference>
<evidence type="ECO:0000256" key="3">
    <source>
        <dbReference type="ARBA" id="ARBA00012438"/>
    </source>
</evidence>
<dbReference type="SMART" id="SM00304">
    <property type="entry name" value="HAMP"/>
    <property type="match status" value="1"/>
</dbReference>
<keyword evidence="4" id="KW-1003">Cell membrane</keyword>
<dbReference type="InterPro" id="IPR005467">
    <property type="entry name" value="His_kinase_dom"/>
</dbReference>
<organism evidence="17 18">
    <name type="scientific">Rheinheimera pacifica</name>
    <dbReference type="NCBI Taxonomy" id="173990"/>
    <lineage>
        <taxon>Bacteria</taxon>
        <taxon>Pseudomonadati</taxon>
        <taxon>Pseudomonadota</taxon>
        <taxon>Gammaproteobacteria</taxon>
        <taxon>Chromatiales</taxon>
        <taxon>Chromatiaceae</taxon>
        <taxon>Rheinheimera</taxon>
    </lineage>
</organism>
<dbReference type="InterPro" id="IPR004358">
    <property type="entry name" value="Sig_transdc_His_kin-like_C"/>
</dbReference>
<keyword evidence="8" id="KW-0547">Nucleotide-binding</keyword>
<gene>
    <name evidence="17" type="ORF">SAMN05660691_00807</name>
</gene>
<evidence type="ECO:0000313" key="18">
    <source>
        <dbReference type="Proteomes" id="UP000199371"/>
    </source>
</evidence>
<dbReference type="GO" id="GO:0005886">
    <property type="term" value="C:plasma membrane"/>
    <property type="evidence" value="ECO:0007669"/>
    <property type="project" value="UniProtKB-SubCell"/>
</dbReference>
<keyword evidence="18" id="KW-1185">Reference proteome</keyword>
<evidence type="ECO:0000256" key="10">
    <source>
        <dbReference type="ARBA" id="ARBA00022840"/>
    </source>
</evidence>
<keyword evidence="11 14" id="KW-1133">Transmembrane helix</keyword>
<proteinExistence type="predicted"/>
<keyword evidence="14" id="KW-0472">Membrane</keyword>
<sequence length="499" mass="54755">MTKLSSLLRWPQSSLQRSLFCYVVLPMLLLCGLAIRFGLSFTHELVSQSLRSDLELIGRAIRTPVSDALLNGDGNAILANLESVFAINEIYGAAVYNTSGRLVASTGLADNDLTRSLAASEAVRTGEQQESYSVVSGWQLYSQFMPVTDRSGRIHGLLQITRRASDFEQSLTHLSRLAWLSWGALALLSFLIIRFGHNKAIGRYLWQLLGSMRRVAQGEIQHRAVLSGPAELQEVSRGLNTMLDSMQQSEQQLRQQQLQQQQLTQQLKEQEKMAVIGQLVSGVAHELGAPLTVIDGRVQRVLREHNDEDTERQLQAVRNQVSRLSTLVRQLQAFAYTPVAQRQPLSVAELLQQAIHSLSFELQAEDAQPQLQQPCPKITLYGDPGRLELALVNLLRNAVQAATSSVSVQVEVKAGELAISVLDDGAGLPPQFSTEQLLSPFVSTKAQGRGTGLGLAIVQQIVLEHQGKLLLSNRPQGGCCVRISLPLQTEVAAKPEANV</sequence>
<dbReference type="Gene3D" id="1.10.287.130">
    <property type="match status" value="1"/>
</dbReference>
<dbReference type="AlphaFoldDB" id="A0A1H6K713"/>
<evidence type="ECO:0000256" key="13">
    <source>
        <dbReference type="SAM" id="Coils"/>
    </source>
</evidence>
<evidence type="ECO:0000256" key="9">
    <source>
        <dbReference type="ARBA" id="ARBA00022777"/>
    </source>
</evidence>
<keyword evidence="9" id="KW-0418">Kinase</keyword>
<dbReference type="SUPFAM" id="SSF47384">
    <property type="entry name" value="Homodimeric domain of signal transducing histidine kinase"/>
    <property type="match status" value="1"/>
</dbReference>
<dbReference type="SMART" id="SM00387">
    <property type="entry name" value="HATPase_c"/>
    <property type="match status" value="1"/>
</dbReference>
<evidence type="ECO:0000256" key="14">
    <source>
        <dbReference type="SAM" id="Phobius"/>
    </source>
</evidence>
<dbReference type="Pfam" id="PF00512">
    <property type="entry name" value="HisKA"/>
    <property type="match status" value="1"/>
</dbReference>
<dbReference type="InterPro" id="IPR003661">
    <property type="entry name" value="HisK_dim/P_dom"/>
</dbReference>
<keyword evidence="12" id="KW-0902">Two-component regulatory system</keyword>
<evidence type="ECO:0000313" key="17">
    <source>
        <dbReference type="EMBL" id="SEH67283.1"/>
    </source>
</evidence>
<evidence type="ECO:0000259" key="16">
    <source>
        <dbReference type="PROSITE" id="PS50885"/>
    </source>
</evidence>
<keyword evidence="10" id="KW-0067">ATP-binding</keyword>
<protein>
    <recommendedName>
        <fullName evidence="3">histidine kinase</fullName>
        <ecNumber evidence="3">2.7.13.3</ecNumber>
    </recommendedName>
</protein>
<feature type="transmembrane region" description="Helical" evidence="14">
    <location>
        <begin position="20"/>
        <end position="39"/>
    </location>
</feature>
<dbReference type="RefSeq" id="WP_218141295.1">
    <property type="nucleotide sequence ID" value="NZ_FNXF01000002.1"/>
</dbReference>
<dbReference type="InterPro" id="IPR003594">
    <property type="entry name" value="HATPase_dom"/>
</dbReference>
<evidence type="ECO:0000256" key="8">
    <source>
        <dbReference type="ARBA" id="ARBA00022741"/>
    </source>
</evidence>
<dbReference type="InterPro" id="IPR003660">
    <property type="entry name" value="HAMP_dom"/>
</dbReference>
<evidence type="ECO:0000259" key="15">
    <source>
        <dbReference type="PROSITE" id="PS50109"/>
    </source>
</evidence>
<feature type="domain" description="HAMP" evidence="16">
    <location>
        <begin position="199"/>
        <end position="251"/>
    </location>
</feature>
<dbReference type="GO" id="GO:0000155">
    <property type="term" value="F:phosphorelay sensor kinase activity"/>
    <property type="evidence" value="ECO:0007669"/>
    <property type="project" value="InterPro"/>
</dbReference>
<evidence type="ECO:0000256" key="5">
    <source>
        <dbReference type="ARBA" id="ARBA00022553"/>
    </source>
</evidence>
<dbReference type="Proteomes" id="UP000199371">
    <property type="component" value="Unassembled WGS sequence"/>
</dbReference>
<dbReference type="SMART" id="SM00388">
    <property type="entry name" value="HisKA"/>
    <property type="match status" value="1"/>
</dbReference>
<evidence type="ECO:0000256" key="7">
    <source>
        <dbReference type="ARBA" id="ARBA00022692"/>
    </source>
</evidence>
<dbReference type="CDD" id="cd06225">
    <property type="entry name" value="HAMP"/>
    <property type="match status" value="1"/>
</dbReference>
<dbReference type="PROSITE" id="PS50885">
    <property type="entry name" value="HAMP"/>
    <property type="match status" value="1"/>
</dbReference>
<evidence type="ECO:0000256" key="2">
    <source>
        <dbReference type="ARBA" id="ARBA00004651"/>
    </source>
</evidence>
<dbReference type="InterPro" id="IPR029151">
    <property type="entry name" value="Sensor-like_sf"/>
</dbReference>
<feature type="domain" description="Histidine kinase" evidence="15">
    <location>
        <begin position="282"/>
        <end position="489"/>
    </location>
</feature>
<keyword evidence="13" id="KW-0175">Coiled coil</keyword>
<dbReference type="STRING" id="173990.SAMN05660691_00807"/>
<evidence type="ECO:0000256" key="11">
    <source>
        <dbReference type="ARBA" id="ARBA00022989"/>
    </source>
</evidence>
<name>A0A1H6K713_9GAMM</name>
<evidence type="ECO:0000256" key="6">
    <source>
        <dbReference type="ARBA" id="ARBA00022679"/>
    </source>
</evidence>
<dbReference type="SUPFAM" id="SSF55874">
    <property type="entry name" value="ATPase domain of HSP90 chaperone/DNA topoisomerase II/histidine kinase"/>
    <property type="match status" value="1"/>
</dbReference>
<dbReference type="CDD" id="cd00082">
    <property type="entry name" value="HisKA"/>
    <property type="match status" value="1"/>
</dbReference>
<dbReference type="Pfam" id="PF00672">
    <property type="entry name" value="HAMP"/>
    <property type="match status" value="1"/>
</dbReference>
<dbReference type="InterPro" id="IPR036097">
    <property type="entry name" value="HisK_dim/P_sf"/>
</dbReference>
<dbReference type="GO" id="GO:0005524">
    <property type="term" value="F:ATP binding"/>
    <property type="evidence" value="ECO:0007669"/>
    <property type="project" value="UniProtKB-KW"/>
</dbReference>
<dbReference type="Pfam" id="PF02518">
    <property type="entry name" value="HATPase_c"/>
    <property type="match status" value="1"/>
</dbReference>
<dbReference type="InterPro" id="IPR036890">
    <property type="entry name" value="HATPase_C_sf"/>
</dbReference>
<dbReference type="PRINTS" id="PR00344">
    <property type="entry name" value="BCTRLSENSOR"/>
</dbReference>
<evidence type="ECO:0000256" key="1">
    <source>
        <dbReference type="ARBA" id="ARBA00000085"/>
    </source>
</evidence>
<dbReference type="EMBL" id="FNXF01000002">
    <property type="protein sequence ID" value="SEH67283.1"/>
    <property type="molecule type" value="Genomic_DNA"/>
</dbReference>
<dbReference type="SUPFAM" id="SSF103190">
    <property type="entry name" value="Sensory domain-like"/>
    <property type="match status" value="1"/>
</dbReference>
<dbReference type="PANTHER" id="PTHR43065">
    <property type="entry name" value="SENSOR HISTIDINE KINASE"/>
    <property type="match status" value="1"/>
</dbReference>
<dbReference type="PROSITE" id="PS50109">
    <property type="entry name" value="HIS_KIN"/>
    <property type="match status" value="1"/>
</dbReference>